<proteinExistence type="predicted"/>
<accession>A0A1G5CMF1</accession>
<reference evidence="2" key="1">
    <citation type="submission" date="2016-10" db="EMBL/GenBank/DDBJ databases">
        <authorList>
            <person name="Varghese N."/>
        </authorList>
    </citation>
    <scope>NUCLEOTIDE SEQUENCE [LARGE SCALE GENOMIC DNA]</scope>
    <source>
        <strain evidence="2">HL 19</strain>
    </source>
</reference>
<name>A0A1G5CMF1_9GAMM</name>
<organism evidence="1 2">
    <name type="scientific">Thiohalorhabdus denitrificans</name>
    <dbReference type="NCBI Taxonomy" id="381306"/>
    <lineage>
        <taxon>Bacteria</taxon>
        <taxon>Pseudomonadati</taxon>
        <taxon>Pseudomonadota</taxon>
        <taxon>Gammaproteobacteria</taxon>
        <taxon>Thiohalorhabdales</taxon>
        <taxon>Thiohalorhabdaceae</taxon>
        <taxon>Thiohalorhabdus</taxon>
    </lineage>
</organism>
<dbReference type="Pfam" id="PF12112">
    <property type="entry name" value="DUF3579"/>
    <property type="match status" value="1"/>
</dbReference>
<evidence type="ECO:0008006" key="3">
    <source>
        <dbReference type="Google" id="ProtNLM"/>
    </source>
</evidence>
<dbReference type="InterPro" id="IPR021969">
    <property type="entry name" value="DUF3579"/>
</dbReference>
<dbReference type="AlphaFoldDB" id="A0A1G5CMF1"/>
<dbReference type="RefSeq" id="WP_082433012.1">
    <property type="nucleotide sequence ID" value="NZ_FMUN01000002.1"/>
</dbReference>
<dbReference type="STRING" id="381306.AN478_09600"/>
<dbReference type="EMBL" id="FMUN01000002">
    <property type="protein sequence ID" value="SCY03719.1"/>
    <property type="molecule type" value="Genomic_DNA"/>
</dbReference>
<evidence type="ECO:0000313" key="2">
    <source>
        <dbReference type="Proteomes" id="UP000183104"/>
    </source>
</evidence>
<protein>
    <recommendedName>
        <fullName evidence="3">DUF3579 domain-containing protein</fullName>
    </recommendedName>
</protein>
<dbReference type="Gene3D" id="3.30.70.2340">
    <property type="entry name" value="Uncharacterised protein PF12112 family, DUF3579"/>
    <property type="match status" value="1"/>
</dbReference>
<dbReference type="Proteomes" id="UP000183104">
    <property type="component" value="Unassembled WGS sequence"/>
</dbReference>
<evidence type="ECO:0000313" key="1">
    <source>
        <dbReference type="EMBL" id="SCY03719.1"/>
    </source>
</evidence>
<gene>
    <name evidence="1" type="ORF">SAMN05661077_1119</name>
</gene>
<keyword evidence="2" id="KW-1185">Reference proteome</keyword>
<sequence length="120" mass="13533">MTEHEGNDVARIQDDPCMIIVEGVTQSGGKFRPSDWVERFAGNAATFGDDNRLHYSPYIKPTVYKGVKGLLVDPALREERPELFQQLVSFARANRLRIPRTCGVSELQELVEELEAEEPS</sequence>